<evidence type="ECO:0000259" key="10">
    <source>
        <dbReference type="Pfam" id="PF01743"/>
    </source>
</evidence>
<evidence type="ECO:0000256" key="2">
    <source>
        <dbReference type="ARBA" id="ARBA00022679"/>
    </source>
</evidence>
<dbReference type="SUPFAM" id="SSF81301">
    <property type="entry name" value="Nucleotidyltransferase"/>
    <property type="match status" value="1"/>
</dbReference>
<dbReference type="InterPro" id="IPR043519">
    <property type="entry name" value="NT_sf"/>
</dbReference>
<keyword evidence="2 9" id="KW-0808">Transferase</keyword>
<dbReference type="InterPro" id="IPR002646">
    <property type="entry name" value="PolA_pol_head_dom"/>
</dbReference>
<dbReference type="NCBIfam" id="NF009814">
    <property type="entry name" value="PRK13299.1"/>
    <property type="match status" value="1"/>
</dbReference>
<evidence type="ECO:0000256" key="9">
    <source>
        <dbReference type="RuleBase" id="RU003953"/>
    </source>
</evidence>
<name>A0ABQ4MCR3_9BACL</name>
<feature type="domain" description="CCA-adding enzyme C-terminal" evidence="12">
    <location>
        <begin position="267"/>
        <end position="429"/>
    </location>
</feature>
<comment type="cofactor">
    <cofactor evidence="1">
        <name>Mg(2+)</name>
        <dbReference type="ChEBI" id="CHEBI:18420"/>
    </cofactor>
</comment>
<evidence type="ECO:0000259" key="11">
    <source>
        <dbReference type="Pfam" id="PF12627"/>
    </source>
</evidence>
<gene>
    <name evidence="13" type="primary">cca</name>
    <name evidence="13" type="ORF">J42TS3_24620</name>
</gene>
<dbReference type="Pfam" id="PF01743">
    <property type="entry name" value="PolyA_pol"/>
    <property type="match status" value="1"/>
</dbReference>
<evidence type="ECO:0000256" key="5">
    <source>
        <dbReference type="ARBA" id="ARBA00022723"/>
    </source>
</evidence>
<dbReference type="Pfam" id="PF13735">
    <property type="entry name" value="tRNA_NucTran2_2"/>
    <property type="match status" value="1"/>
</dbReference>
<comment type="similarity">
    <text evidence="9">Belongs to the tRNA nucleotidyltransferase/poly(A) polymerase family.</text>
</comment>
<evidence type="ECO:0000256" key="1">
    <source>
        <dbReference type="ARBA" id="ARBA00001946"/>
    </source>
</evidence>
<evidence type="ECO:0000256" key="4">
    <source>
        <dbReference type="ARBA" id="ARBA00022695"/>
    </source>
</evidence>
<dbReference type="Pfam" id="PF12627">
    <property type="entry name" value="PolyA_pol_RNAbd"/>
    <property type="match status" value="1"/>
</dbReference>
<dbReference type="InterPro" id="IPR032828">
    <property type="entry name" value="PolyA_RNA-bd"/>
</dbReference>
<feature type="domain" description="Poly A polymerase head" evidence="10">
    <location>
        <begin position="29"/>
        <end position="149"/>
    </location>
</feature>
<evidence type="ECO:0000256" key="8">
    <source>
        <dbReference type="ARBA" id="ARBA00022884"/>
    </source>
</evidence>
<evidence type="ECO:0000256" key="7">
    <source>
        <dbReference type="ARBA" id="ARBA00022842"/>
    </source>
</evidence>
<organism evidence="13 14">
    <name type="scientific">Paenibacillus vini</name>
    <dbReference type="NCBI Taxonomy" id="1476024"/>
    <lineage>
        <taxon>Bacteria</taxon>
        <taxon>Bacillati</taxon>
        <taxon>Bacillota</taxon>
        <taxon>Bacilli</taxon>
        <taxon>Bacillales</taxon>
        <taxon>Paenibacillaceae</taxon>
        <taxon>Paenibacillus</taxon>
    </lineage>
</organism>
<dbReference type="RefSeq" id="WP_213654997.1">
    <property type="nucleotide sequence ID" value="NZ_BOSL01000007.1"/>
</dbReference>
<keyword evidence="4" id="KW-0548">Nucleotidyltransferase</keyword>
<dbReference type="SUPFAM" id="SSF81891">
    <property type="entry name" value="Poly A polymerase C-terminal region-like"/>
    <property type="match status" value="1"/>
</dbReference>
<dbReference type="Gene3D" id="1.10.246.80">
    <property type="match status" value="1"/>
</dbReference>
<dbReference type="InterPro" id="IPR032810">
    <property type="entry name" value="CCA-adding_enz_C"/>
</dbReference>
<dbReference type="CDD" id="cd05398">
    <property type="entry name" value="NT_ClassII-CCAase"/>
    <property type="match status" value="1"/>
</dbReference>
<proteinExistence type="inferred from homology"/>
<dbReference type="Gene3D" id="1.10.3090.10">
    <property type="entry name" value="cca-adding enzyme, domain 2"/>
    <property type="match status" value="1"/>
</dbReference>
<dbReference type="PANTHER" id="PTHR46173">
    <property type="entry name" value="CCA TRNA NUCLEOTIDYLTRANSFERASE 1, MITOCHONDRIAL"/>
    <property type="match status" value="1"/>
</dbReference>
<dbReference type="Proteomes" id="UP000679992">
    <property type="component" value="Unassembled WGS sequence"/>
</dbReference>
<evidence type="ECO:0000313" key="13">
    <source>
        <dbReference type="EMBL" id="GIP53427.1"/>
    </source>
</evidence>
<keyword evidence="6" id="KW-0547">Nucleotide-binding</keyword>
<evidence type="ECO:0000259" key="12">
    <source>
        <dbReference type="Pfam" id="PF13735"/>
    </source>
</evidence>
<dbReference type="Gene3D" id="3.30.460.10">
    <property type="entry name" value="Beta Polymerase, domain 2"/>
    <property type="match status" value="1"/>
</dbReference>
<dbReference type="InterPro" id="IPR050264">
    <property type="entry name" value="Bact_CCA-adding_enz_type3_sf"/>
</dbReference>
<evidence type="ECO:0000256" key="3">
    <source>
        <dbReference type="ARBA" id="ARBA00022694"/>
    </source>
</evidence>
<dbReference type="EMBL" id="BOSL01000007">
    <property type="protein sequence ID" value="GIP53427.1"/>
    <property type="molecule type" value="Genomic_DNA"/>
</dbReference>
<comment type="caution">
    <text evidence="13">The sequence shown here is derived from an EMBL/GenBank/DDBJ whole genome shotgun (WGS) entry which is preliminary data.</text>
</comment>
<keyword evidence="14" id="KW-1185">Reference proteome</keyword>
<evidence type="ECO:0000313" key="14">
    <source>
        <dbReference type="Proteomes" id="UP000679992"/>
    </source>
</evidence>
<evidence type="ECO:0000256" key="6">
    <source>
        <dbReference type="ARBA" id="ARBA00022741"/>
    </source>
</evidence>
<keyword evidence="8 9" id="KW-0694">RNA-binding</keyword>
<keyword evidence="5" id="KW-0479">Metal-binding</keyword>
<protein>
    <submittedName>
        <fullName evidence="13">CCA-adding enzyme</fullName>
    </submittedName>
</protein>
<feature type="domain" description="tRNA nucleotidyltransferase/poly(A) polymerase RNA and SrmB- binding" evidence="11">
    <location>
        <begin position="181"/>
        <end position="231"/>
    </location>
</feature>
<accession>A0ABQ4MCR3</accession>
<keyword evidence="3" id="KW-0819">tRNA processing</keyword>
<sequence>MSLWKMADPLMRHQGEKVLARLLENGYQAYFVGGCVRDEIMGRPVHDMDIATSAKPEDVIRLFDHTIPTGLQHGTVTVVSGDHVFEVTTFRKESEYEDHRHPSSVEFVERLTEDLQRRDFTMNAIAGDGEGRLTDPFGGREDIEAGLIRCVGDASERFDEDALRMMRAVRFASVFAFRPVKSLWSAMRAGRSKIAFIAMERIRTELEKIVLGPYPVRGLAMLQRSGLLKYVKAPVPQAALIPFSKTEERSSWIAALERCSPDRPEIRWSLLLQALDVTGDESAILMKEWTFSNAAAQMAAALVRFDELWSTVKLSGMEERLKRQSWIELQLAFGKAVAANWLLRQETLLGVLSSDPTTHERLSLLEQEEAKWHEEVVIHTLQELAVTGGDVMQHLGKRGGPWLGELMNRLLLGAAAGDWANERETLLEHAKVVVNDNGTS</sequence>
<keyword evidence="7" id="KW-0460">Magnesium</keyword>
<dbReference type="PANTHER" id="PTHR46173:SF1">
    <property type="entry name" value="CCA TRNA NUCLEOTIDYLTRANSFERASE 1, MITOCHONDRIAL"/>
    <property type="match status" value="1"/>
</dbReference>
<dbReference type="PROSITE" id="PS51257">
    <property type="entry name" value="PROKAR_LIPOPROTEIN"/>
    <property type="match status" value="1"/>
</dbReference>
<reference evidence="13 14" key="1">
    <citation type="submission" date="2021-03" db="EMBL/GenBank/DDBJ databases">
        <title>Antimicrobial resistance genes in bacteria isolated from Japanese honey, and their potential for conferring macrolide and lincosamide resistance in the American foulbrood pathogen Paenibacillus larvae.</title>
        <authorList>
            <person name="Okamoto M."/>
            <person name="Kumagai M."/>
            <person name="Kanamori H."/>
            <person name="Takamatsu D."/>
        </authorList>
    </citation>
    <scope>NUCLEOTIDE SEQUENCE [LARGE SCALE GENOMIC DNA]</scope>
    <source>
        <strain evidence="13 14">J42TS3</strain>
    </source>
</reference>